<dbReference type="RefSeq" id="WP_004918088.1">
    <property type="nucleotide sequence ID" value="NZ_CP011859.1"/>
</dbReference>
<keyword evidence="8 13" id="KW-0460">Magnesium</keyword>
<dbReference type="InterPro" id="IPR002176">
    <property type="entry name" value="X-over_junc_endoDNase_RuvC"/>
</dbReference>
<keyword evidence="11 13" id="KW-0234">DNA repair</keyword>
<keyword evidence="3 13" id="KW-0540">Nuclease</keyword>
<feature type="active site" evidence="13">
    <location>
        <position position="145"/>
    </location>
</feature>
<evidence type="ECO:0000256" key="12">
    <source>
        <dbReference type="ARBA" id="ARBA00029354"/>
    </source>
</evidence>
<feature type="binding site" evidence="13">
    <location>
        <position position="71"/>
    </location>
    <ligand>
        <name>Mg(2+)</name>
        <dbReference type="ChEBI" id="CHEBI:18420"/>
        <label>2</label>
    </ligand>
</feature>
<accession>A0A162BZ72</accession>
<dbReference type="GO" id="GO:0006281">
    <property type="term" value="P:DNA repair"/>
    <property type="evidence" value="ECO:0007669"/>
    <property type="project" value="UniProtKB-UniRule"/>
</dbReference>
<evidence type="ECO:0000256" key="13">
    <source>
        <dbReference type="HAMAP-Rule" id="MF_00034"/>
    </source>
</evidence>
<dbReference type="EC" id="3.1.21.10" evidence="13"/>
<name>A0A162BZ72_RIEAN</name>
<evidence type="ECO:0000256" key="10">
    <source>
        <dbReference type="ARBA" id="ARBA00023172"/>
    </source>
</evidence>
<dbReference type="InterPro" id="IPR036397">
    <property type="entry name" value="RNaseH_sf"/>
</dbReference>
<comment type="subcellular location">
    <subcellularLocation>
        <location evidence="13">Cytoplasm</location>
    </subcellularLocation>
</comment>
<dbReference type="Proteomes" id="UP000189883">
    <property type="component" value="Chromosome"/>
</dbReference>
<proteinExistence type="inferred from homology"/>
<dbReference type="GO" id="GO:0003677">
    <property type="term" value="F:DNA binding"/>
    <property type="evidence" value="ECO:0007669"/>
    <property type="project" value="UniProtKB-KW"/>
</dbReference>
<evidence type="ECO:0000313" key="15">
    <source>
        <dbReference type="Proteomes" id="UP000189883"/>
    </source>
</evidence>
<comment type="similarity">
    <text evidence="1 13">Belongs to the RuvC family.</text>
</comment>
<dbReference type="GO" id="GO:0000287">
    <property type="term" value="F:magnesium ion binding"/>
    <property type="evidence" value="ECO:0007669"/>
    <property type="project" value="UniProtKB-UniRule"/>
</dbReference>
<evidence type="ECO:0000256" key="8">
    <source>
        <dbReference type="ARBA" id="ARBA00022842"/>
    </source>
</evidence>
<dbReference type="GO" id="GO:0006310">
    <property type="term" value="P:DNA recombination"/>
    <property type="evidence" value="ECO:0007669"/>
    <property type="project" value="UniProtKB-UniRule"/>
</dbReference>
<dbReference type="GeneID" id="93717930"/>
<sequence length="184" mass="20507">MKVEKIILGIDPGTSVMGFGIISVLNQKMELVSINELILKKYPNHETKLKYIFERTLSLIDEFHPDEVALEAPFYGKNVQSMLKLGRAQGVAMAASLYRDIPITEYSPKKIKMAITGNGNASKEQVAGMLQNLLKLKEFPTKYLDASDGLAVAVCHHFNSGKLATSKNYSGWESFIKQNPDRVK</sequence>
<dbReference type="FunFam" id="3.30.420.10:FF:000002">
    <property type="entry name" value="Crossover junction endodeoxyribonuclease RuvC"/>
    <property type="match status" value="1"/>
</dbReference>
<dbReference type="PRINTS" id="PR00696">
    <property type="entry name" value="RSOLVASERUVC"/>
</dbReference>
<keyword evidence="7 13" id="KW-0378">Hydrolase</keyword>
<feature type="binding site" evidence="13">
    <location>
        <position position="145"/>
    </location>
    <ligand>
        <name>Mg(2+)</name>
        <dbReference type="ChEBI" id="CHEBI:18420"/>
        <label>1</label>
    </ligand>
</feature>
<dbReference type="InterPro" id="IPR020563">
    <property type="entry name" value="X-over_junc_endoDNase_Mg_BS"/>
</dbReference>
<keyword evidence="2 13" id="KW-0963">Cytoplasm</keyword>
<evidence type="ECO:0000256" key="7">
    <source>
        <dbReference type="ARBA" id="ARBA00022801"/>
    </source>
</evidence>
<dbReference type="eggNOG" id="COG0817">
    <property type="taxonomic scope" value="Bacteria"/>
</dbReference>
<feature type="binding site" evidence="13">
    <location>
        <position position="11"/>
    </location>
    <ligand>
        <name>Mg(2+)</name>
        <dbReference type="ChEBI" id="CHEBI:18420"/>
        <label>1</label>
    </ligand>
</feature>
<dbReference type="NCBIfam" id="TIGR00228">
    <property type="entry name" value="ruvC"/>
    <property type="match status" value="1"/>
</dbReference>
<feature type="active site" evidence="13">
    <location>
        <position position="71"/>
    </location>
</feature>
<protein>
    <recommendedName>
        <fullName evidence="13">Crossover junction endodeoxyribonuclease RuvC</fullName>
        <ecNumber evidence="13">3.1.21.10</ecNumber>
    </recommendedName>
    <alternativeName>
        <fullName evidence="13">Holliday junction nuclease RuvC</fullName>
    </alternativeName>
    <alternativeName>
        <fullName evidence="13">Holliday junction resolvase RuvC</fullName>
    </alternativeName>
</protein>
<dbReference type="SUPFAM" id="SSF53098">
    <property type="entry name" value="Ribonuclease H-like"/>
    <property type="match status" value="1"/>
</dbReference>
<gene>
    <name evidence="13 14" type="primary">ruvC</name>
    <name evidence="14" type="ORF">AB406_0726</name>
</gene>
<evidence type="ECO:0000256" key="6">
    <source>
        <dbReference type="ARBA" id="ARBA00022763"/>
    </source>
</evidence>
<keyword evidence="5 13" id="KW-0255">Endonuclease</keyword>
<evidence type="ECO:0000256" key="4">
    <source>
        <dbReference type="ARBA" id="ARBA00022723"/>
    </source>
</evidence>
<dbReference type="OMA" id="AICHIWR"/>
<keyword evidence="4 13" id="KW-0479">Metal-binding</keyword>
<feature type="active site" evidence="13">
    <location>
        <position position="11"/>
    </location>
</feature>
<dbReference type="CDD" id="cd16962">
    <property type="entry name" value="RuvC"/>
    <property type="match status" value="1"/>
</dbReference>
<keyword evidence="10 13" id="KW-0233">DNA recombination</keyword>
<dbReference type="GO" id="GO:0048476">
    <property type="term" value="C:Holliday junction resolvase complex"/>
    <property type="evidence" value="ECO:0007669"/>
    <property type="project" value="UniProtKB-UniRule"/>
</dbReference>
<evidence type="ECO:0000256" key="11">
    <source>
        <dbReference type="ARBA" id="ARBA00023204"/>
    </source>
</evidence>
<dbReference type="Gene3D" id="3.30.420.10">
    <property type="entry name" value="Ribonuclease H-like superfamily/Ribonuclease H"/>
    <property type="match status" value="1"/>
</dbReference>
<comment type="function">
    <text evidence="13">The RuvA-RuvB-RuvC complex processes Holliday junction (HJ) DNA during genetic recombination and DNA repair. Endonuclease that resolves HJ intermediates. Cleaves cruciform DNA by making single-stranded nicks across the HJ at symmetrical positions within the homologous arms, yielding a 5'-phosphate and a 3'-hydroxyl group; requires a central core of homology in the junction. The consensus cleavage sequence is 5'-(A/T)TT(C/G)-3'. Cleavage occurs on the 3'-side of the TT dinucleotide at the point of strand exchange. HJ branch migration catalyzed by RuvA-RuvB allows RuvC to scan DNA until it finds its consensus sequence, where it cleaves and resolves the cruciform DNA.</text>
</comment>
<keyword evidence="6 13" id="KW-0227">DNA damage</keyword>
<evidence type="ECO:0000256" key="2">
    <source>
        <dbReference type="ARBA" id="ARBA00022490"/>
    </source>
</evidence>
<comment type="subunit">
    <text evidence="13">Homodimer which binds Holliday junction (HJ) DNA. The HJ becomes 2-fold symmetrical on binding to RuvC with unstacked arms; it has a different conformation from HJ DNA in complex with RuvA. In the full resolvosome a probable DNA-RuvA(4)-RuvB(12)-RuvC(2) complex forms which resolves the HJ.</text>
</comment>
<comment type="catalytic activity">
    <reaction evidence="12 13">
        <text>Endonucleolytic cleavage at a junction such as a reciprocal single-stranded crossover between two homologous DNA duplexes (Holliday junction).</text>
        <dbReference type="EC" id="3.1.21.10"/>
    </reaction>
</comment>
<dbReference type="Pfam" id="PF02075">
    <property type="entry name" value="RuvC"/>
    <property type="match status" value="1"/>
</dbReference>
<dbReference type="EMBL" id="CP011859">
    <property type="protein sequence ID" value="AQY21684.1"/>
    <property type="molecule type" value="Genomic_DNA"/>
</dbReference>
<evidence type="ECO:0000256" key="1">
    <source>
        <dbReference type="ARBA" id="ARBA00009518"/>
    </source>
</evidence>
<dbReference type="PANTHER" id="PTHR30194:SF3">
    <property type="entry name" value="CROSSOVER JUNCTION ENDODEOXYRIBONUCLEASE RUVC"/>
    <property type="match status" value="1"/>
</dbReference>
<dbReference type="HAMAP" id="MF_00034">
    <property type="entry name" value="RuvC"/>
    <property type="match status" value="1"/>
</dbReference>
<dbReference type="GO" id="GO:0008821">
    <property type="term" value="F:crossover junction DNA endonuclease activity"/>
    <property type="evidence" value="ECO:0007669"/>
    <property type="project" value="UniProtKB-UniRule"/>
</dbReference>
<reference evidence="14 15" key="1">
    <citation type="submission" date="2015-06" db="EMBL/GenBank/DDBJ databases">
        <title>R. anatipestifer strain HXb2 is the most virulent strain so far, and the genome sequence would help us uncover the pathogenesis.</title>
        <authorList>
            <person name="Hu Q."/>
            <person name="Qi J."/>
            <person name="Bo H."/>
            <person name="Liu G."/>
            <person name="Tao M."/>
            <person name="Ding Y."/>
            <person name="Xue Y."/>
        </authorList>
    </citation>
    <scope>NUCLEOTIDE SEQUENCE [LARGE SCALE GENOMIC DNA]</scope>
    <source>
        <strain evidence="14 15">HXb2</strain>
    </source>
</reference>
<evidence type="ECO:0000256" key="9">
    <source>
        <dbReference type="ARBA" id="ARBA00023125"/>
    </source>
</evidence>
<dbReference type="AlphaFoldDB" id="A0A162BZ72"/>
<dbReference type="InterPro" id="IPR012337">
    <property type="entry name" value="RNaseH-like_sf"/>
</dbReference>
<evidence type="ECO:0000313" key="14">
    <source>
        <dbReference type="EMBL" id="AQY21684.1"/>
    </source>
</evidence>
<dbReference type="GO" id="GO:0005737">
    <property type="term" value="C:cytoplasm"/>
    <property type="evidence" value="ECO:0007669"/>
    <property type="project" value="UniProtKB-SubCell"/>
</dbReference>
<dbReference type="PROSITE" id="PS01321">
    <property type="entry name" value="RUVC"/>
    <property type="match status" value="1"/>
</dbReference>
<dbReference type="PANTHER" id="PTHR30194">
    <property type="entry name" value="CROSSOVER JUNCTION ENDODEOXYRIBONUCLEASE RUVC"/>
    <property type="match status" value="1"/>
</dbReference>
<evidence type="ECO:0000256" key="3">
    <source>
        <dbReference type="ARBA" id="ARBA00022722"/>
    </source>
</evidence>
<organism evidence="14 15">
    <name type="scientific">Riemerella anatipestifer</name>
    <name type="common">Moraxella anatipestifer</name>
    <dbReference type="NCBI Taxonomy" id="34085"/>
    <lineage>
        <taxon>Bacteria</taxon>
        <taxon>Pseudomonadati</taxon>
        <taxon>Bacteroidota</taxon>
        <taxon>Flavobacteriia</taxon>
        <taxon>Flavobacteriales</taxon>
        <taxon>Weeksellaceae</taxon>
        <taxon>Riemerella</taxon>
    </lineage>
</organism>
<comment type="cofactor">
    <cofactor evidence="13">
        <name>Mg(2+)</name>
        <dbReference type="ChEBI" id="CHEBI:18420"/>
    </cofactor>
    <text evidence="13">Binds 2 Mg(2+) ion per subunit.</text>
</comment>
<keyword evidence="9 13" id="KW-0238">DNA-binding</keyword>
<evidence type="ECO:0000256" key="5">
    <source>
        <dbReference type="ARBA" id="ARBA00022759"/>
    </source>
</evidence>